<dbReference type="Gene3D" id="3.40.309.10">
    <property type="entry name" value="Aldehyde Dehydrogenase, Chain A, domain 2"/>
    <property type="match status" value="1"/>
</dbReference>
<dbReference type="InterPro" id="IPR016162">
    <property type="entry name" value="Ald_DH_N"/>
</dbReference>
<dbReference type="InterPro" id="IPR015590">
    <property type="entry name" value="Aldehyde_DH_dom"/>
</dbReference>
<dbReference type="FunFam" id="3.40.309.10:FF:000012">
    <property type="entry name" value="Betaine aldehyde dehydrogenase"/>
    <property type="match status" value="1"/>
</dbReference>
<evidence type="ECO:0000259" key="6">
    <source>
        <dbReference type="Pfam" id="PF00171"/>
    </source>
</evidence>
<dbReference type="RefSeq" id="WP_137684838.1">
    <property type="nucleotide sequence ID" value="NZ_BIXZ01000007.1"/>
</dbReference>
<reference evidence="7 8" key="1">
    <citation type="submission" date="2019-02" db="EMBL/GenBank/DDBJ databases">
        <title>Haloarcula mannanilyticum sp. nov., a mannan degrading haloarchaeon isolated from commercial salt.</title>
        <authorList>
            <person name="Enomoto S."/>
            <person name="Shimane Y."/>
            <person name="Kamekura M."/>
            <person name="Ito T."/>
            <person name="Moriya O."/>
            <person name="Ihara K."/>
            <person name="Takahashi-Ando N."/>
            <person name="Fukushima Y."/>
            <person name="Yoshida Y."/>
            <person name="Usama R."/>
            <person name="Takai K."/>
            <person name="Minegishi H."/>
        </authorList>
    </citation>
    <scope>NUCLEOTIDE SEQUENCE [LARGE SCALE GENOMIC DNA]</scope>
    <source>
        <strain evidence="7 8">MD130-1</strain>
    </source>
</reference>
<dbReference type="EMBL" id="BIXZ01000007">
    <property type="protein sequence ID" value="GCF15313.1"/>
    <property type="molecule type" value="Genomic_DNA"/>
</dbReference>
<evidence type="ECO:0000256" key="2">
    <source>
        <dbReference type="ARBA" id="ARBA00011881"/>
    </source>
</evidence>
<evidence type="ECO:0000256" key="1">
    <source>
        <dbReference type="ARBA" id="ARBA00009986"/>
    </source>
</evidence>
<dbReference type="GO" id="GO:0016620">
    <property type="term" value="F:oxidoreductase activity, acting on the aldehyde or oxo group of donors, NAD or NADP as acceptor"/>
    <property type="evidence" value="ECO:0007669"/>
    <property type="project" value="InterPro"/>
</dbReference>
<dbReference type="FunFam" id="3.40.605.10:FF:000007">
    <property type="entry name" value="NAD/NADP-dependent betaine aldehyde dehydrogenase"/>
    <property type="match status" value="1"/>
</dbReference>
<dbReference type="PANTHER" id="PTHR11699">
    <property type="entry name" value="ALDEHYDE DEHYDROGENASE-RELATED"/>
    <property type="match status" value="1"/>
</dbReference>
<dbReference type="AlphaFoldDB" id="A0A4C2ERU5"/>
<feature type="active site" evidence="4">
    <location>
        <position position="270"/>
    </location>
</feature>
<evidence type="ECO:0000256" key="3">
    <source>
        <dbReference type="ARBA" id="ARBA00023002"/>
    </source>
</evidence>
<dbReference type="Pfam" id="PF00171">
    <property type="entry name" value="Aldedh"/>
    <property type="match status" value="1"/>
</dbReference>
<keyword evidence="3 5" id="KW-0560">Oxidoreductase</keyword>
<dbReference type="InterPro" id="IPR016161">
    <property type="entry name" value="Ald_DH/histidinol_DH"/>
</dbReference>
<accession>A0A4C2ERU5</accession>
<evidence type="ECO:0000313" key="7">
    <source>
        <dbReference type="EMBL" id="GCF15313.1"/>
    </source>
</evidence>
<gene>
    <name evidence="7" type="primary">dhaS</name>
    <name evidence="7" type="ORF">Harman_32480</name>
</gene>
<dbReference type="SUPFAM" id="SSF53720">
    <property type="entry name" value="ALDH-like"/>
    <property type="match status" value="1"/>
</dbReference>
<dbReference type="InterPro" id="IPR016163">
    <property type="entry name" value="Ald_DH_C"/>
</dbReference>
<organism evidence="7 8">
    <name type="scientific">Haloarcula mannanilytica</name>
    <dbReference type="NCBI Taxonomy" id="2509225"/>
    <lineage>
        <taxon>Archaea</taxon>
        <taxon>Methanobacteriati</taxon>
        <taxon>Methanobacteriota</taxon>
        <taxon>Stenosarchaea group</taxon>
        <taxon>Halobacteria</taxon>
        <taxon>Halobacteriales</taxon>
        <taxon>Haloarculaceae</taxon>
        <taxon>Haloarcula</taxon>
    </lineage>
</organism>
<evidence type="ECO:0000256" key="4">
    <source>
        <dbReference type="PROSITE-ProRule" id="PRU10007"/>
    </source>
</evidence>
<protein>
    <submittedName>
        <fullName evidence="7">Putative aldehyde dehydrogenase DhaS</fullName>
    </submittedName>
</protein>
<comment type="caution">
    <text evidence="7">The sequence shown here is derived from an EMBL/GenBank/DDBJ whole genome shotgun (WGS) entry which is preliminary data.</text>
</comment>
<evidence type="ECO:0000256" key="5">
    <source>
        <dbReference type="RuleBase" id="RU003345"/>
    </source>
</evidence>
<dbReference type="Gene3D" id="3.40.605.10">
    <property type="entry name" value="Aldehyde Dehydrogenase, Chain A, domain 1"/>
    <property type="match status" value="1"/>
</dbReference>
<dbReference type="InterPro" id="IPR029510">
    <property type="entry name" value="Ald_DH_CS_GLU"/>
</dbReference>
<dbReference type="OrthoDB" id="6342at2157"/>
<dbReference type="PROSITE" id="PS00687">
    <property type="entry name" value="ALDEHYDE_DEHYDR_GLU"/>
    <property type="match status" value="1"/>
</dbReference>
<comment type="similarity">
    <text evidence="1 5">Belongs to the aldehyde dehydrogenase family.</text>
</comment>
<keyword evidence="8" id="KW-1185">Reference proteome</keyword>
<sequence length="506" mass="54978">MGSRSSESRVLERHEDAIETIHTKSDFDAWVGGCPTTSETAASIVTSDPVINEPITTVPKFESKDVKDAVNTAKECYETTWEGVTKADRSRLLHEWVGVLKDNLEELALLECIDTGKPKTHARGEVEGAIQTLEYYASICRSQDARQIDARDDLHLYTRHEPYGVVGQIIPWNFPLWALAWKLGPAIAAGNCTVLKPASDSPLTAIRAAELSAGIFPDGVINVITGEGSTVGSAMTANDDIRKLSFTGSTDVGSQVMKSAAENIVPVTLELGGKSPFIVFPDAELDKVVDAVADGVFYSTGEICDALSRAIVHEDIVDQFTDRLVEKAESYVLGDPLDEETTMGPLTNREQFETVKEYIEIGRQEGATLLTGGRVPDDKALEDGWYIEPAVFSDVSNDMRIAQEEIFGPVQTVQSFETYEEAIELANDTTFGLAAGIGTERTSLVHNAAQDIEAGLIYVNEYGPILPEAPYGGFKDSGIGNDLGTEALDHYQQTKSVYVNLDEPSL</sequence>
<name>A0A4C2ERU5_9EURY</name>
<evidence type="ECO:0000313" key="8">
    <source>
        <dbReference type="Proteomes" id="UP000304382"/>
    </source>
</evidence>
<feature type="domain" description="Aldehyde dehydrogenase" evidence="6">
    <location>
        <begin position="42"/>
        <end position="497"/>
    </location>
</feature>
<dbReference type="Proteomes" id="UP000304382">
    <property type="component" value="Unassembled WGS sequence"/>
</dbReference>
<comment type="subunit">
    <text evidence="2">Homotetramer.</text>
</comment>
<proteinExistence type="inferred from homology"/>